<dbReference type="AlphaFoldDB" id="A0A8S3TU05"/>
<dbReference type="InterPro" id="IPR011990">
    <property type="entry name" value="TPR-like_helical_dom_sf"/>
</dbReference>
<sequence length="406" mass="46403">MDVTSLPLRAKEIQLAVSEVAEYEYEVCYVLEHTGKRIYKEDSSINEMDKEAERLLSLQLYGYLCDKLGDEDLVKIRRTYFSALDCTSESCFDATISSGSKAEGLDIKGSDLDLMNLYKNVHISECCDKSLPNTFVMETDESKPGFSQLKLCSFINDNQSSVRSTMLNLAVGMQTYQVLEKHQMSQSLVGSRNKEQYKQHKQLMPYILLSTKNDSVTGWLYLASYFYNLRNYKNALYVIDYVLTKCTPDKIFFHNASRGHFSSVELEAYKYHLLNIADIYRRHVVHTLDFIDDAIFIPEELKSELLFKKGVIVEKPPVVYCHFLRFLCSYHVFDNTICKIALSDLQLAVAECYYIGNPSNRAGSYVCLGIAQQLSVLRKDAISSFKKALSFDHSLEGYVNSIIDTL</sequence>
<protein>
    <submittedName>
        <fullName evidence="1">Uncharacterized protein</fullName>
    </submittedName>
</protein>
<organism evidence="1 2">
    <name type="scientific">Mytilus edulis</name>
    <name type="common">Blue mussel</name>
    <dbReference type="NCBI Taxonomy" id="6550"/>
    <lineage>
        <taxon>Eukaryota</taxon>
        <taxon>Metazoa</taxon>
        <taxon>Spiralia</taxon>
        <taxon>Lophotrochozoa</taxon>
        <taxon>Mollusca</taxon>
        <taxon>Bivalvia</taxon>
        <taxon>Autobranchia</taxon>
        <taxon>Pteriomorphia</taxon>
        <taxon>Mytilida</taxon>
        <taxon>Mytiloidea</taxon>
        <taxon>Mytilidae</taxon>
        <taxon>Mytilinae</taxon>
        <taxon>Mytilus</taxon>
    </lineage>
</organism>
<dbReference type="Proteomes" id="UP000683360">
    <property type="component" value="Unassembled WGS sequence"/>
</dbReference>
<evidence type="ECO:0000313" key="1">
    <source>
        <dbReference type="EMBL" id="CAG2237034.1"/>
    </source>
</evidence>
<keyword evidence="2" id="KW-1185">Reference proteome</keyword>
<dbReference type="SUPFAM" id="SSF48452">
    <property type="entry name" value="TPR-like"/>
    <property type="match status" value="1"/>
</dbReference>
<gene>
    <name evidence="1" type="ORF">MEDL_49518</name>
</gene>
<dbReference type="EMBL" id="CAJPWZ010002372">
    <property type="protein sequence ID" value="CAG2237034.1"/>
    <property type="molecule type" value="Genomic_DNA"/>
</dbReference>
<accession>A0A8S3TU05</accession>
<dbReference type="OrthoDB" id="6112914at2759"/>
<proteinExistence type="predicted"/>
<name>A0A8S3TU05_MYTED</name>
<comment type="caution">
    <text evidence="1">The sequence shown here is derived from an EMBL/GenBank/DDBJ whole genome shotgun (WGS) entry which is preliminary data.</text>
</comment>
<evidence type="ECO:0000313" key="2">
    <source>
        <dbReference type="Proteomes" id="UP000683360"/>
    </source>
</evidence>
<reference evidence="1" key="1">
    <citation type="submission" date="2021-03" db="EMBL/GenBank/DDBJ databases">
        <authorList>
            <person name="Bekaert M."/>
        </authorList>
    </citation>
    <scope>NUCLEOTIDE SEQUENCE</scope>
</reference>